<feature type="signal peptide" evidence="1">
    <location>
        <begin position="1"/>
        <end position="17"/>
    </location>
</feature>
<evidence type="ECO:0000313" key="2">
    <source>
        <dbReference type="EMBL" id="SHJ84453.1"/>
    </source>
</evidence>
<organism evidence="2 3">
    <name type="scientific">Muricoccus roseus</name>
    <dbReference type="NCBI Taxonomy" id="198092"/>
    <lineage>
        <taxon>Bacteria</taxon>
        <taxon>Pseudomonadati</taxon>
        <taxon>Pseudomonadota</taxon>
        <taxon>Alphaproteobacteria</taxon>
        <taxon>Acetobacterales</taxon>
        <taxon>Roseomonadaceae</taxon>
        <taxon>Muricoccus</taxon>
    </lineage>
</organism>
<dbReference type="Proteomes" id="UP000184387">
    <property type="component" value="Unassembled WGS sequence"/>
</dbReference>
<feature type="chain" id="PRO_5013359645" description="Entericidin EcnA/B family protein" evidence="1">
    <location>
        <begin position="18"/>
        <end position="67"/>
    </location>
</feature>
<dbReference type="PROSITE" id="PS51257">
    <property type="entry name" value="PROKAR_LIPOPROTEIN"/>
    <property type="match status" value="1"/>
</dbReference>
<dbReference type="EMBL" id="FQZF01000022">
    <property type="protein sequence ID" value="SHJ84453.1"/>
    <property type="molecule type" value="Genomic_DNA"/>
</dbReference>
<gene>
    <name evidence="2" type="ORF">SAMN02745194_03523</name>
</gene>
<evidence type="ECO:0000313" key="3">
    <source>
        <dbReference type="Proteomes" id="UP000184387"/>
    </source>
</evidence>
<dbReference type="AlphaFoldDB" id="A0A1M6MMD9"/>
<dbReference type="OrthoDB" id="7284426at2"/>
<accession>A0A1M6MMD9</accession>
<proteinExistence type="predicted"/>
<evidence type="ECO:0000256" key="1">
    <source>
        <dbReference type="SAM" id="SignalP"/>
    </source>
</evidence>
<protein>
    <recommendedName>
        <fullName evidence="4">Entericidin EcnA/B family protein</fullName>
    </recommendedName>
</protein>
<keyword evidence="1" id="KW-0732">Signal</keyword>
<reference evidence="2 3" key="1">
    <citation type="submission" date="2016-11" db="EMBL/GenBank/DDBJ databases">
        <authorList>
            <person name="Jaros S."/>
            <person name="Januszkiewicz K."/>
            <person name="Wedrychowicz H."/>
        </authorList>
    </citation>
    <scope>NUCLEOTIDE SEQUENCE [LARGE SCALE GENOMIC DNA]</scope>
    <source>
        <strain evidence="2 3">DSM 14916</strain>
    </source>
</reference>
<keyword evidence="3" id="KW-1185">Reference proteome</keyword>
<evidence type="ECO:0008006" key="4">
    <source>
        <dbReference type="Google" id="ProtNLM"/>
    </source>
</evidence>
<dbReference type="RefSeq" id="WP_073137107.1">
    <property type="nucleotide sequence ID" value="NZ_FQZF01000022.1"/>
</dbReference>
<sequence length="67" mass="6875">MTRITTLLLLALAGCNAAEGPAERAGRSVDRAAERTGEALGGAARDTGAALGRAGNWVGDRVDPNRR</sequence>
<name>A0A1M6MMD9_9PROT</name>